<dbReference type="InterPro" id="IPR006016">
    <property type="entry name" value="UspA"/>
</dbReference>
<accession>A0AAN8K765</accession>
<dbReference type="CDD" id="cd23659">
    <property type="entry name" value="USP_At3g01520-like"/>
    <property type="match status" value="1"/>
</dbReference>
<keyword evidence="3" id="KW-1185">Reference proteome</keyword>
<sequence length="151" mass="17095">MAATETKRVVAMAVDESEHSDKAFEWYCEHVMKDGDYLVFIHVPESYDFTMASPSVLEQMMRELEERVNNIEKKYKEKLVAKRLSGKFRTGAGKPGEVIVDLSKQEKADMIVTGTRGLGKLRRTILGSVSDYIVHHSSVPVLVCRQKSSKE</sequence>
<comment type="caution">
    <text evidence="2">The sequence shown here is derived from an EMBL/GenBank/DDBJ whole genome shotgun (WGS) entry which is preliminary data.</text>
</comment>
<dbReference type="Pfam" id="PF00582">
    <property type="entry name" value="Usp"/>
    <property type="match status" value="1"/>
</dbReference>
<dbReference type="Gene3D" id="3.40.50.620">
    <property type="entry name" value="HUPs"/>
    <property type="match status" value="1"/>
</dbReference>
<dbReference type="AlphaFoldDB" id="A0AAN8K765"/>
<protein>
    <recommendedName>
        <fullName evidence="1">UspA domain-containing protein</fullName>
    </recommendedName>
</protein>
<evidence type="ECO:0000313" key="2">
    <source>
        <dbReference type="EMBL" id="KAK6187023.1"/>
    </source>
</evidence>
<dbReference type="InterPro" id="IPR014729">
    <property type="entry name" value="Rossmann-like_a/b/a_fold"/>
</dbReference>
<organism evidence="2 3">
    <name type="scientific">Patella caerulea</name>
    <name type="common">Rayed Mediterranean limpet</name>
    <dbReference type="NCBI Taxonomy" id="87958"/>
    <lineage>
        <taxon>Eukaryota</taxon>
        <taxon>Metazoa</taxon>
        <taxon>Spiralia</taxon>
        <taxon>Lophotrochozoa</taxon>
        <taxon>Mollusca</taxon>
        <taxon>Gastropoda</taxon>
        <taxon>Patellogastropoda</taxon>
        <taxon>Patelloidea</taxon>
        <taxon>Patellidae</taxon>
        <taxon>Patella</taxon>
    </lineage>
</organism>
<proteinExistence type="predicted"/>
<dbReference type="InterPro" id="IPR006015">
    <property type="entry name" value="Universal_stress_UspA"/>
</dbReference>
<reference evidence="2 3" key="1">
    <citation type="submission" date="2024-01" db="EMBL/GenBank/DDBJ databases">
        <title>The genome of the rayed Mediterranean limpet Patella caerulea (Linnaeus, 1758).</title>
        <authorList>
            <person name="Anh-Thu Weber A."/>
            <person name="Halstead-Nussloch G."/>
        </authorList>
    </citation>
    <scope>NUCLEOTIDE SEQUENCE [LARGE SCALE GENOMIC DNA]</scope>
    <source>
        <strain evidence="2">AATW-2023a</strain>
        <tissue evidence="2">Whole specimen</tissue>
    </source>
</reference>
<dbReference type="Proteomes" id="UP001347796">
    <property type="component" value="Unassembled WGS sequence"/>
</dbReference>
<feature type="domain" description="UspA" evidence="1">
    <location>
        <begin position="10"/>
        <end position="145"/>
    </location>
</feature>
<gene>
    <name evidence="2" type="ORF">SNE40_006274</name>
</gene>
<dbReference type="EMBL" id="JAZGQO010000005">
    <property type="protein sequence ID" value="KAK6187023.1"/>
    <property type="molecule type" value="Genomic_DNA"/>
</dbReference>
<dbReference type="PANTHER" id="PTHR46989">
    <property type="entry name" value="USP DOMAIN-CONTAINING PROTEIN"/>
    <property type="match status" value="1"/>
</dbReference>
<dbReference type="SUPFAM" id="SSF52402">
    <property type="entry name" value="Adenine nucleotide alpha hydrolases-like"/>
    <property type="match status" value="1"/>
</dbReference>
<name>A0AAN8K765_PATCE</name>
<evidence type="ECO:0000259" key="1">
    <source>
        <dbReference type="Pfam" id="PF00582"/>
    </source>
</evidence>
<dbReference type="PANTHER" id="PTHR46989:SF3">
    <property type="entry name" value="USPA DOMAIN-CONTAINING PROTEIN"/>
    <property type="match status" value="1"/>
</dbReference>
<evidence type="ECO:0000313" key="3">
    <source>
        <dbReference type="Proteomes" id="UP001347796"/>
    </source>
</evidence>
<dbReference type="PRINTS" id="PR01438">
    <property type="entry name" value="UNVRSLSTRESS"/>
</dbReference>